<dbReference type="Proteomes" id="UP000732298">
    <property type="component" value="Unassembled WGS sequence"/>
</dbReference>
<evidence type="ECO:0000313" key="1">
    <source>
        <dbReference type="EMBL" id="MBI4210728.1"/>
    </source>
</evidence>
<proteinExistence type="predicted"/>
<comment type="caution">
    <text evidence="1">The sequence shown here is derived from an EMBL/GenBank/DDBJ whole genome shotgun (WGS) entry which is preliminary data.</text>
</comment>
<accession>A0A8T3YNY5</accession>
<sequence length="69" mass="7928">MISMDTTTIQVSKSTVSMLEKVKKKYGVKSYDKAILRMAGKEVRIPKSMFGIDPSMKPFKRDKDDFHDL</sequence>
<protein>
    <recommendedName>
        <fullName evidence="3">VapB-type antitoxin</fullName>
    </recommendedName>
</protein>
<gene>
    <name evidence="1" type="ORF">HY544_04455</name>
</gene>
<name>A0A8T3YNY5_9ARCH</name>
<reference evidence="1" key="1">
    <citation type="submission" date="2020-07" db="EMBL/GenBank/DDBJ databases">
        <title>Huge and variable diversity of episymbiotic CPR bacteria and DPANN archaea in groundwater ecosystems.</title>
        <authorList>
            <person name="He C.Y."/>
            <person name="Keren R."/>
            <person name="Whittaker M."/>
            <person name="Farag I.F."/>
            <person name="Doudna J."/>
            <person name="Cate J.H.D."/>
            <person name="Banfield J.F."/>
        </authorList>
    </citation>
    <scope>NUCLEOTIDE SEQUENCE</scope>
    <source>
        <strain evidence="1">NC_groundwater_1296_Ag_S-0.2um_52_80</strain>
    </source>
</reference>
<dbReference type="AlphaFoldDB" id="A0A8T3YNY5"/>
<organism evidence="1 2">
    <name type="scientific">Candidatus Iainarchaeum sp</name>
    <dbReference type="NCBI Taxonomy" id="3101447"/>
    <lineage>
        <taxon>Archaea</taxon>
        <taxon>Candidatus Iainarchaeota</taxon>
        <taxon>Candidatus Iainarchaeia</taxon>
        <taxon>Candidatus Iainarchaeales</taxon>
        <taxon>Candidatus Iainarchaeaceae</taxon>
        <taxon>Candidatus Iainarchaeum</taxon>
    </lineage>
</organism>
<evidence type="ECO:0008006" key="3">
    <source>
        <dbReference type="Google" id="ProtNLM"/>
    </source>
</evidence>
<evidence type="ECO:0000313" key="2">
    <source>
        <dbReference type="Proteomes" id="UP000732298"/>
    </source>
</evidence>
<dbReference type="EMBL" id="JACQPB010000041">
    <property type="protein sequence ID" value="MBI4210728.1"/>
    <property type="molecule type" value="Genomic_DNA"/>
</dbReference>